<dbReference type="SUPFAM" id="SSF55874">
    <property type="entry name" value="ATPase domain of HSP90 chaperone/DNA topoisomerase II/histidine kinase"/>
    <property type="match status" value="1"/>
</dbReference>
<keyword evidence="4" id="KW-0808">Transferase</keyword>
<evidence type="ECO:0000313" key="12">
    <source>
        <dbReference type="Proteomes" id="UP000245765"/>
    </source>
</evidence>
<gene>
    <name evidence="11" type="ORF">DFH01_26545</name>
</gene>
<dbReference type="EC" id="2.7.13.3" evidence="2"/>
<name>A0A317F8A8_9PROT</name>
<dbReference type="SUPFAM" id="SSF47384">
    <property type="entry name" value="Homodimeric domain of signal transducing histidine kinase"/>
    <property type="match status" value="1"/>
</dbReference>
<dbReference type="InterPro" id="IPR005467">
    <property type="entry name" value="His_kinase_dom"/>
</dbReference>
<keyword evidence="7" id="KW-0067">ATP-binding</keyword>
<dbReference type="Gene3D" id="1.10.287.130">
    <property type="match status" value="1"/>
</dbReference>
<dbReference type="SMART" id="SM00387">
    <property type="entry name" value="HATPase_c"/>
    <property type="match status" value="1"/>
</dbReference>
<dbReference type="InterPro" id="IPR036890">
    <property type="entry name" value="HATPase_C_sf"/>
</dbReference>
<evidence type="ECO:0000256" key="1">
    <source>
        <dbReference type="ARBA" id="ARBA00000085"/>
    </source>
</evidence>
<evidence type="ECO:0000256" key="2">
    <source>
        <dbReference type="ARBA" id="ARBA00012438"/>
    </source>
</evidence>
<dbReference type="InterPro" id="IPR003661">
    <property type="entry name" value="HisK_dim/P_dom"/>
</dbReference>
<evidence type="ECO:0000256" key="7">
    <source>
        <dbReference type="ARBA" id="ARBA00022840"/>
    </source>
</evidence>
<evidence type="ECO:0000256" key="9">
    <source>
        <dbReference type="SAM" id="MobiDB-lite"/>
    </source>
</evidence>
<dbReference type="AlphaFoldDB" id="A0A317F8A8"/>
<keyword evidence="8" id="KW-0902">Two-component regulatory system</keyword>
<dbReference type="Gene3D" id="3.30.565.10">
    <property type="entry name" value="Histidine kinase-like ATPase, C-terminal domain"/>
    <property type="match status" value="1"/>
</dbReference>
<dbReference type="PROSITE" id="PS50109">
    <property type="entry name" value="HIS_KIN"/>
    <property type="match status" value="1"/>
</dbReference>
<accession>A0A317F8A8</accession>
<dbReference type="Pfam" id="PF02518">
    <property type="entry name" value="HATPase_c"/>
    <property type="match status" value="1"/>
</dbReference>
<organism evidence="11 12">
    <name type="scientific">Falsiroseomonas bella</name>
    <dbReference type="NCBI Taxonomy" id="2184016"/>
    <lineage>
        <taxon>Bacteria</taxon>
        <taxon>Pseudomonadati</taxon>
        <taxon>Pseudomonadota</taxon>
        <taxon>Alphaproteobacteria</taxon>
        <taxon>Acetobacterales</taxon>
        <taxon>Roseomonadaceae</taxon>
        <taxon>Falsiroseomonas</taxon>
    </lineage>
</organism>
<dbReference type="InterPro" id="IPR004358">
    <property type="entry name" value="Sig_transdc_His_kin-like_C"/>
</dbReference>
<dbReference type="GO" id="GO:0005524">
    <property type="term" value="F:ATP binding"/>
    <property type="evidence" value="ECO:0007669"/>
    <property type="project" value="UniProtKB-KW"/>
</dbReference>
<protein>
    <recommendedName>
        <fullName evidence="2">histidine kinase</fullName>
        <ecNumber evidence="2">2.7.13.3</ecNumber>
    </recommendedName>
</protein>
<evidence type="ECO:0000259" key="10">
    <source>
        <dbReference type="PROSITE" id="PS50109"/>
    </source>
</evidence>
<comment type="catalytic activity">
    <reaction evidence="1">
        <text>ATP + protein L-histidine = ADP + protein N-phospho-L-histidine.</text>
        <dbReference type="EC" id="2.7.13.3"/>
    </reaction>
</comment>
<dbReference type="PANTHER" id="PTHR43065:SF46">
    <property type="entry name" value="C4-DICARBOXYLATE TRANSPORT SENSOR PROTEIN DCTB"/>
    <property type="match status" value="1"/>
</dbReference>
<feature type="region of interest" description="Disordered" evidence="9">
    <location>
        <begin position="1"/>
        <end position="26"/>
    </location>
</feature>
<keyword evidence="3" id="KW-0597">Phosphoprotein</keyword>
<dbReference type="SMART" id="SM00388">
    <property type="entry name" value="HisKA"/>
    <property type="match status" value="1"/>
</dbReference>
<comment type="caution">
    <text evidence="11">The sequence shown here is derived from an EMBL/GenBank/DDBJ whole genome shotgun (WGS) entry which is preliminary data.</text>
</comment>
<evidence type="ECO:0000313" key="11">
    <source>
        <dbReference type="EMBL" id="PWS34189.1"/>
    </source>
</evidence>
<dbReference type="InterPro" id="IPR036097">
    <property type="entry name" value="HisK_dim/P_sf"/>
</dbReference>
<sequence>MRRSEDRVAGYERPGALMQRETPEGGSWMNVPADPGAPLDSAAALAGAVAHDLGNMLTVVLGNAELLVEGLADRPELLEFATLILGAAQRGTELTARLDRFARPLREAAGPTDAAAALQAFGRRLAYSLPPEIRLDLAIAPDLPAIALAEPALVGILDELVSNALAAMRGKGCLQIRAENHFLSHKSPRIVIVVQDDGPGMARETLRRATTARFTAGVAGHKTAIGLALAMRVVLAAGGRLQIASNPGEGTRVSLDLPSIS</sequence>
<reference evidence="12" key="1">
    <citation type="submission" date="2018-05" db="EMBL/GenBank/DDBJ databases">
        <authorList>
            <person name="Du Z."/>
            <person name="Wang X."/>
        </authorList>
    </citation>
    <scope>NUCLEOTIDE SEQUENCE [LARGE SCALE GENOMIC DNA]</scope>
    <source>
        <strain evidence="12">CQN31</strain>
    </source>
</reference>
<dbReference type="EMBL" id="QGNA01000008">
    <property type="protein sequence ID" value="PWS34189.1"/>
    <property type="molecule type" value="Genomic_DNA"/>
</dbReference>
<evidence type="ECO:0000256" key="3">
    <source>
        <dbReference type="ARBA" id="ARBA00022553"/>
    </source>
</evidence>
<evidence type="ECO:0000256" key="4">
    <source>
        <dbReference type="ARBA" id="ARBA00022679"/>
    </source>
</evidence>
<proteinExistence type="predicted"/>
<dbReference type="InterPro" id="IPR003594">
    <property type="entry name" value="HATPase_dom"/>
</dbReference>
<evidence type="ECO:0000256" key="5">
    <source>
        <dbReference type="ARBA" id="ARBA00022741"/>
    </source>
</evidence>
<dbReference type="PRINTS" id="PR00344">
    <property type="entry name" value="BCTRLSENSOR"/>
</dbReference>
<feature type="domain" description="Histidine kinase" evidence="10">
    <location>
        <begin position="48"/>
        <end position="261"/>
    </location>
</feature>
<dbReference type="Proteomes" id="UP000245765">
    <property type="component" value="Unassembled WGS sequence"/>
</dbReference>
<keyword evidence="6" id="KW-0418">Kinase</keyword>
<evidence type="ECO:0000256" key="6">
    <source>
        <dbReference type="ARBA" id="ARBA00022777"/>
    </source>
</evidence>
<dbReference type="PANTHER" id="PTHR43065">
    <property type="entry name" value="SENSOR HISTIDINE KINASE"/>
    <property type="match status" value="1"/>
</dbReference>
<evidence type="ECO:0000256" key="8">
    <source>
        <dbReference type="ARBA" id="ARBA00023012"/>
    </source>
</evidence>
<dbReference type="CDD" id="cd00082">
    <property type="entry name" value="HisKA"/>
    <property type="match status" value="1"/>
</dbReference>
<keyword evidence="12" id="KW-1185">Reference proteome</keyword>
<keyword evidence="5" id="KW-0547">Nucleotide-binding</keyword>
<feature type="compositionally biased region" description="Basic and acidic residues" evidence="9">
    <location>
        <begin position="1"/>
        <end position="10"/>
    </location>
</feature>
<dbReference type="GO" id="GO:0000155">
    <property type="term" value="F:phosphorelay sensor kinase activity"/>
    <property type="evidence" value="ECO:0007669"/>
    <property type="project" value="InterPro"/>
</dbReference>